<evidence type="ECO:0000256" key="3">
    <source>
        <dbReference type="ARBA" id="ARBA00023157"/>
    </source>
</evidence>
<dbReference type="Proteomes" id="UP000689195">
    <property type="component" value="Unassembled WGS sequence"/>
</dbReference>
<gene>
    <name evidence="4" type="ORF">PPENT_87.1.T0370027</name>
</gene>
<keyword evidence="2" id="KW-0677">Repeat</keyword>
<dbReference type="NCBIfam" id="TIGR02232">
    <property type="entry name" value="myxo_disulf_rpt"/>
    <property type="match status" value="1"/>
</dbReference>
<name>A0A8S1UCU4_9CILI</name>
<keyword evidence="3" id="KW-1015">Disulfide bond</keyword>
<reference evidence="4" key="1">
    <citation type="submission" date="2021-01" db="EMBL/GenBank/DDBJ databases">
        <authorList>
            <consortium name="Genoscope - CEA"/>
            <person name="William W."/>
        </authorList>
    </citation>
    <scope>NUCLEOTIDE SEQUENCE</scope>
</reference>
<organism evidence="4 5">
    <name type="scientific">Paramecium pentaurelia</name>
    <dbReference type="NCBI Taxonomy" id="43138"/>
    <lineage>
        <taxon>Eukaryota</taxon>
        <taxon>Sar</taxon>
        <taxon>Alveolata</taxon>
        <taxon>Ciliophora</taxon>
        <taxon>Intramacronucleata</taxon>
        <taxon>Oligohymenophorea</taxon>
        <taxon>Peniculida</taxon>
        <taxon>Parameciidae</taxon>
        <taxon>Paramecium</taxon>
    </lineage>
</organism>
<evidence type="ECO:0000256" key="1">
    <source>
        <dbReference type="ARBA" id="ARBA00022729"/>
    </source>
</evidence>
<evidence type="ECO:0000313" key="4">
    <source>
        <dbReference type="EMBL" id="CAD8161793.1"/>
    </source>
</evidence>
<keyword evidence="1" id="KW-0732">Signal</keyword>
<sequence length="132" mass="15522">MSFIQNDGYYEYKFQCDQYCIDFQEGICYECLQGMHQINYICQTDFGDGFHLQPFEQRDDGNKESGDGCDFQCNIEKDWLCITNLNFISVCLISKQLDFTITVLTPNPHETFDIQIQFSQQIGKFQYLVDQI</sequence>
<evidence type="ECO:0000313" key="5">
    <source>
        <dbReference type="Proteomes" id="UP000689195"/>
    </source>
</evidence>
<dbReference type="OrthoDB" id="409374at2759"/>
<protein>
    <submittedName>
        <fullName evidence="4">Uncharacterized protein</fullName>
    </submittedName>
</protein>
<accession>A0A8S1UCU4</accession>
<dbReference type="EMBL" id="CAJJDO010000037">
    <property type="protein sequence ID" value="CAD8161793.1"/>
    <property type="molecule type" value="Genomic_DNA"/>
</dbReference>
<comment type="caution">
    <text evidence="4">The sequence shown here is derived from an EMBL/GenBank/DDBJ whole genome shotgun (WGS) entry which is preliminary data.</text>
</comment>
<keyword evidence="5" id="KW-1185">Reference proteome</keyword>
<evidence type="ECO:0000256" key="2">
    <source>
        <dbReference type="ARBA" id="ARBA00022737"/>
    </source>
</evidence>
<proteinExistence type="predicted"/>
<dbReference type="InterPro" id="IPR011936">
    <property type="entry name" value="Myxo_disulph_rpt"/>
</dbReference>
<dbReference type="AlphaFoldDB" id="A0A8S1UCU4"/>